<reference evidence="1" key="1">
    <citation type="submission" date="2020-03" db="EMBL/GenBank/DDBJ databases">
        <title>The deep terrestrial virosphere.</title>
        <authorList>
            <person name="Holmfeldt K."/>
            <person name="Nilsson E."/>
            <person name="Simone D."/>
            <person name="Lopez-Fernandez M."/>
            <person name="Wu X."/>
            <person name="de Brujin I."/>
            <person name="Lundin D."/>
            <person name="Andersson A."/>
            <person name="Bertilsson S."/>
            <person name="Dopson M."/>
        </authorList>
    </citation>
    <scope>NUCLEOTIDE SEQUENCE</scope>
    <source>
        <strain evidence="1">MM415A02647</strain>
    </source>
</reference>
<gene>
    <name evidence="1" type="ORF">MM415A02647_0005</name>
</gene>
<evidence type="ECO:0000313" key="1">
    <source>
        <dbReference type="EMBL" id="QJA72677.1"/>
    </source>
</evidence>
<name>A0A6M3JVN1_9ZZZZ</name>
<sequence>MQAFFYSTYRRLEDSGFLKEYWSEIIDKVPGYLQIFHNEDHLSFHEVGGEFLANCGVLAFEDKFNKSVLEEIFYKDGRDLEWYLKRRRTHGQFFLLSYMWNKTDYKKELKLITDQFATIPIYIKYCEDGDYEVSNVYRWLIDKKVGDIDLFALDQRLSVDWNYPMFTDNTLFRNIKLAKSSIIYKLDKRVIIEENYTKENYITLDETIKNNFKFLDNVDRIWCDVTGGFDTRLNLDYCLKNFVFDYNGNSKVIFGNDLSDKDKWLLKGKYSDHNICKQIERKFGIDIEDYTSNHHLVIDDWLEKHFNDMLKFNDNPVMSDKRFYHHWDIAHRVDIKLTGFAGTEMCTNSGFDLQETNTWMDYVRIRQPHRDLLKLDYSNSYYWNMSKYSQDNNIGGGEPYSFWLTGFQNCQQSYWGTANLFLPIYSPYIDLLPILLKYNRETKKNYKIQRYYYDDYMLQELSSINTSHGFPACEVTWKNWYRFIRLFISFGDYNLQYINLWKRFRRYIIDKLFYNFPHSKVLRFIGKKMGRDMSFVDRGLLNGGLSIFIDEEKFRKVKIYRQPLLWIYKLDRIMKEYMDKKV</sequence>
<organism evidence="1">
    <name type="scientific">viral metagenome</name>
    <dbReference type="NCBI Taxonomy" id="1070528"/>
    <lineage>
        <taxon>unclassified sequences</taxon>
        <taxon>metagenomes</taxon>
        <taxon>organismal metagenomes</taxon>
    </lineage>
</organism>
<protein>
    <submittedName>
        <fullName evidence="1">Uncharacterized protein</fullName>
    </submittedName>
</protein>
<proteinExistence type="predicted"/>
<accession>A0A6M3JVN1</accession>
<dbReference type="EMBL" id="MT141970">
    <property type="protein sequence ID" value="QJA72677.1"/>
    <property type="molecule type" value="Genomic_DNA"/>
</dbReference>
<dbReference type="AlphaFoldDB" id="A0A6M3JVN1"/>